<dbReference type="Gene3D" id="3.80.10.10">
    <property type="entry name" value="Ribonuclease Inhibitor"/>
    <property type="match status" value="1"/>
</dbReference>
<comment type="caution">
    <text evidence="3">The sequence shown here is derived from an EMBL/GenBank/DDBJ whole genome shotgun (WGS) entry which is preliminary data.</text>
</comment>
<keyword evidence="1" id="KW-0175">Coiled coil</keyword>
<feature type="non-terminal residue" evidence="3">
    <location>
        <position position="1"/>
    </location>
</feature>
<feature type="region of interest" description="Disordered" evidence="2">
    <location>
        <begin position="1"/>
        <end position="23"/>
    </location>
</feature>
<evidence type="ECO:0000256" key="1">
    <source>
        <dbReference type="SAM" id="Coils"/>
    </source>
</evidence>
<keyword evidence="4" id="KW-1185">Reference proteome</keyword>
<dbReference type="PANTHER" id="PTHR24114:SF2">
    <property type="entry name" value="F-BOX DOMAIN-CONTAINING PROTEIN-RELATED"/>
    <property type="match status" value="1"/>
</dbReference>
<accession>K0SXL7</accession>
<gene>
    <name evidence="3" type="ORF">THAOC_08514</name>
</gene>
<evidence type="ECO:0000256" key="2">
    <source>
        <dbReference type="SAM" id="MobiDB-lite"/>
    </source>
</evidence>
<dbReference type="SUPFAM" id="SSF52047">
    <property type="entry name" value="RNI-like"/>
    <property type="match status" value="1"/>
</dbReference>
<dbReference type="PANTHER" id="PTHR24114">
    <property type="entry name" value="LEUCINE RICH REPEAT FAMILY PROTEIN"/>
    <property type="match status" value="1"/>
</dbReference>
<feature type="coiled-coil region" evidence="1">
    <location>
        <begin position="40"/>
        <end position="74"/>
    </location>
</feature>
<dbReference type="Gene3D" id="1.20.5.170">
    <property type="match status" value="1"/>
</dbReference>
<evidence type="ECO:0000313" key="3">
    <source>
        <dbReference type="EMBL" id="EJK70150.1"/>
    </source>
</evidence>
<reference evidence="3 4" key="1">
    <citation type="journal article" date="2012" name="Genome Biol.">
        <title>Genome and low-iron response of an oceanic diatom adapted to chronic iron limitation.</title>
        <authorList>
            <person name="Lommer M."/>
            <person name="Specht M."/>
            <person name="Roy A.S."/>
            <person name="Kraemer L."/>
            <person name="Andreson R."/>
            <person name="Gutowska M.A."/>
            <person name="Wolf J."/>
            <person name="Bergner S.V."/>
            <person name="Schilhabel M.B."/>
            <person name="Klostermeier U.C."/>
            <person name="Beiko R.G."/>
            <person name="Rosenstiel P."/>
            <person name="Hippler M."/>
            <person name="Laroche J."/>
        </authorList>
    </citation>
    <scope>NUCLEOTIDE SEQUENCE [LARGE SCALE GENOMIC DNA]</scope>
    <source>
        <strain evidence="3 4">CCMP1005</strain>
    </source>
</reference>
<dbReference type="Proteomes" id="UP000266841">
    <property type="component" value="Unassembled WGS sequence"/>
</dbReference>
<organism evidence="3 4">
    <name type="scientific">Thalassiosira oceanica</name>
    <name type="common">Marine diatom</name>
    <dbReference type="NCBI Taxonomy" id="159749"/>
    <lineage>
        <taxon>Eukaryota</taxon>
        <taxon>Sar</taxon>
        <taxon>Stramenopiles</taxon>
        <taxon>Ochrophyta</taxon>
        <taxon>Bacillariophyta</taxon>
        <taxon>Coscinodiscophyceae</taxon>
        <taxon>Thalassiosirophycidae</taxon>
        <taxon>Thalassiosirales</taxon>
        <taxon>Thalassiosiraceae</taxon>
        <taxon>Thalassiosira</taxon>
    </lineage>
</organism>
<dbReference type="SMART" id="SM00368">
    <property type="entry name" value="LRR_RI"/>
    <property type="match status" value="3"/>
</dbReference>
<protein>
    <submittedName>
        <fullName evidence="3">Uncharacterized protein</fullName>
    </submittedName>
</protein>
<dbReference type="OrthoDB" id="120976at2759"/>
<dbReference type="InterPro" id="IPR001611">
    <property type="entry name" value="Leu-rich_rpt"/>
</dbReference>
<dbReference type="EMBL" id="AGNL01008973">
    <property type="protein sequence ID" value="EJK70150.1"/>
    <property type="molecule type" value="Genomic_DNA"/>
</dbReference>
<dbReference type="Pfam" id="PF13516">
    <property type="entry name" value="LRR_6"/>
    <property type="match status" value="2"/>
</dbReference>
<name>K0SXL7_THAOC</name>
<sequence length="342" mass="38114">STARRLRSTDVPPPSQKTRASDEIECEDTNAILKTCLSKITELQSTVAGLNSKVERLEGTVSELQERNTSLEERGAYLERVTSALVRLQDDFRFPDSEKFSGTNRQHFVNQMNTEAYDMCNRELKTDTRLGSADSDQILDDQELMPAWTRYADALRFSCLDVNAGIDFVASTAKRLKIFWWSDCSIPDPEAASKMCDALSSAHSVNFFDSCGESQIIGATILGSLINPQKESVKLSLTYNRMTGLDRRHATSLAANTRLEKLNLSDNHLNDEDAAVIAAGLRHNRKLKWLSIEDNSISDKGFASLCSAIYHQTCRNWWNAITAVKLNATVPVLTTLAILPQD</sequence>
<dbReference type="InterPro" id="IPR032675">
    <property type="entry name" value="LRR_dom_sf"/>
</dbReference>
<dbReference type="InterPro" id="IPR052394">
    <property type="entry name" value="LRR-containing"/>
</dbReference>
<evidence type="ECO:0000313" key="4">
    <source>
        <dbReference type="Proteomes" id="UP000266841"/>
    </source>
</evidence>
<proteinExistence type="predicted"/>
<dbReference type="AlphaFoldDB" id="K0SXL7"/>